<evidence type="ECO:0000313" key="4">
    <source>
        <dbReference type="EMBL" id="GAA0166097.1"/>
    </source>
</evidence>
<organism evidence="4 5">
    <name type="scientific">Lithospermum erythrorhizon</name>
    <name type="common">Purple gromwell</name>
    <name type="synonym">Lithospermum officinale var. erythrorhizon</name>
    <dbReference type="NCBI Taxonomy" id="34254"/>
    <lineage>
        <taxon>Eukaryota</taxon>
        <taxon>Viridiplantae</taxon>
        <taxon>Streptophyta</taxon>
        <taxon>Embryophyta</taxon>
        <taxon>Tracheophyta</taxon>
        <taxon>Spermatophyta</taxon>
        <taxon>Magnoliopsida</taxon>
        <taxon>eudicotyledons</taxon>
        <taxon>Gunneridae</taxon>
        <taxon>Pentapetalae</taxon>
        <taxon>asterids</taxon>
        <taxon>lamiids</taxon>
        <taxon>Boraginales</taxon>
        <taxon>Boraginaceae</taxon>
        <taxon>Boraginoideae</taxon>
        <taxon>Lithospermeae</taxon>
        <taxon>Lithospermum</taxon>
    </lineage>
</organism>
<sequence>MMKVVKIEGHGVPKAFKCREEPFPIPKHDEVVIQVLATCVNKMDLWRTCLKYELPPDWNPVPGIECVGTIIEVGKDVHEWKVSDQVCALVNGGGYAEAVVVRATQVLPLPLDRNFVYPLPLDQSFLYRIAGLPHAACTTWEAISRLGKLSANMTLLVYERCGKICDLAVQLAKIVQANVIVARDDWTFIKNFAHPTVDVKSPSFIEDVIEATGDKKGVDLILDSDVSTNGILEARPLRFGGTIVLVDLGPEKVSIVNLWSMYSANAVLHVVDSMWWTPEYMAAVKLENKKSHWLSNAALAQSGDILTRNI</sequence>
<proteinExistence type="predicted"/>
<dbReference type="InterPro" id="IPR020843">
    <property type="entry name" value="ER"/>
</dbReference>
<evidence type="ECO:0000313" key="5">
    <source>
        <dbReference type="Proteomes" id="UP001454036"/>
    </source>
</evidence>
<comment type="caution">
    <text evidence="4">The sequence shown here is derived from an EMBL/GenBank/DDBJ whole genome shotgun (WGS) entry which is preliminary data.</text>
</comment>
<dbReference type="InterPro" id="IPR013154">
    <property type="entry name" value="ADH-like_N"/>
</dbReference>
<dbReference type="SMART" id="SM00829">
    <property type="entry name" value="PKS_ER"/>
    <property type="match status" value="1"/>
</dbReference>
<reference evidence="4 5" key="1">
    <citation type="submission" date="2024-01" db="EMBL/GenBank/DDBJ databases">
        <title>The complete chloroplast genome sequence of Lithospermum erythrorhizon: insights into the phylogenetic relationship among Boraginaceae species and the maternal lineages of purple gromwells.</title>
        <authorList>
            <person name="Okada T."/>
            <person name="Watanabe K."/>
        </authorList>
    </citation>
    <scope>NUCLEOTIDE SEQUENCE [LARGE SCALE GENOMIC DNA]</scope>
</reference>
<keyword evidence="5" id="KW-1185">Reference proteome</keyword>
<dbReference type="GO" id="GO:0016651">
    <property type="term" value="F:oxidoreductase activity, acting on NAD(P)H"/>
    <property type="evidence" value="ECO:0007669"/>
    <property type="project" value="TreeGrafter"/>
</dbReference>
<dbReference type="EMBL" id="BAABME010005606">
    <property type="protein sequence ID" value="GAA0166097.1"/>
    <property type="molecule type" value="Genomic_DNA"/>
</dbReference>
<dbReference type="SUPFAM" id="SSF51735">
    <property type="entry name" value="NAD(P)-binding Rossmann-fold domains"/>
    <property type="match status" value="1"/>
</dbReference>
<evidence type="ECO:0000259" key="3">
    <source>
        <dbReference type="SMART" id="SM00829"/>
    </source>
</evidence>
<feature type="domain" description="Enoyl reductase (ER)" evidence="3">
    <location>
        <begin position="11"/>
        <end position="286"/>
    </location>
</feature>
<dbReference type="Pfam" id="PF08240">
    <property type="entry name" value="ADH_N"/>
    <property type="match status" value="1"/>
</dbReference>
<accession>A0AAV3QT17</accession>
<dbReference type="Gene3D" id="3.90.180.10">
    <property type="entry name" value="Medium-chain alcohol dehydrogenases, catalytic domain"/>
    <property type="match status" value="1"/>
</dbReference>
<keyword evidence="2" id="KW-0560">Oxidoreductase</keyword>
<keyword evidence="1" id="KW-0521">NADP</keyword>
<dbReference type="Proteomes" id="UP001454036">
    <property type="component" value="Unassembled WGS sequence"/>
</dbReference>
<dbReference type="Gene3D" id="3.40.50.720">
    <property type="entry name" value="NAD(P)-binding Rossmann-like Domain"/>
    <property type="match status" value="1"/>
</dbReference>
<dbReference type="PANTHER" id="PTHR48106:SF8">
    <property type="entry name" value="OS02G0805600 PROTEIN"/>
    <property type="match status" value="1"/>
</dbReference>
<dbReference type="AlphaFoldDB" id="A0AAV3QT17"/>
<gene>
    <name evidence="4" type="ORF">LIER_21334</name>
</gene>
<dbReference type="SUPFAM" id="SSF50129">
    <property type="entry name" value="GroES-like"/>
    <property type="match status" value="1"/>
</dbReference>
<evidence type="ECO:0000256" key="2">
    <source>
        <dbReference type="ARBA" id="ARBA00023002"/>
    </source>
</evidence>
<dbReference type="InterPro" id="IPR011032">
    <property type="entry name" value="GroES-like_sf"/>
</dbReference>
<name>A0AAV3QT17_LITER</name>
<dbReference type="InterPro" id="IPR036291">
    <property type="entry name" value="NAD(P)-bd_dom_sf"/>
</dbReference>
<evidence type="ECO:0000256" key="1">
    <source>
        <dbReference type="ARBA" id="ARBA00022857"/>
    </source>
</evidence>
<protein>
    <submittedName>
        <fullName evidence="4">Oxidoreductase</fullName>
    </submittedName>
</protein>
<dbReference type="PANTHER" id="PTHR48106">
    <property type="entry name" value="QUINONE OXIDOREDUCTASE PIG3-RELATED"/>
    <property type="match status" value="1"/>
</dbReference>
<dbReference type="GO" id="GO:0070402">
    <property type="term" value="F:NADPH binding"/>
    <property type="evidence" value="ECO:0007669"/>
    <property type="project" value="TreeGrafter"/>
</dbReference>